<keyword evidence="2" id="KW-0812">Transmembrane</keyword>
<name>A0A4Y7Q2H0_9AGAM</name>
<gene>
    <name evidence="3" type="ORF">BD410DRAFT_294195</name>
</gene>
<sequence length="156" mass="16886">MSPIPPTSPTPKSSITGAIAGSIIGGIDVFSFASLLALILIRRRNKKRKNMVEPSIHLMTTQDLLSPDRSFTGGGVNDNTGHSVQAQDGGLQQQHTEVHNAPVRRLPTLPNRRVYDPNDSSTIHSSFGPPSFVSHYTQPPQYPGDIPSITSLHRDA</sequence>
<feature type="region of interest" description="Disordered" evidence="1">
    <location>
        <begin position="64"/>
        <end position="156"/>
    </location>
</feature>
<dbReference type="VEuPathDB" id="FungiDB:BD410DRAFT_294195"/>
<keyword evidence="2" id="KW-0472">Membrane</keyword>
<evidence type="ECO:0000256" key="2">
    <source>
        <dbReference type="SAM" id="Phobius"/>
    </source>
</evidence>
<keyword evidence="2" id="KW-1133">Transmembrane helix</keyword>
<dbReference type="CDD" id="cd12087">
    <property type="entry name" value="TM_EGFR-like"/>
    <property type="match status" value="1"/>
</dbReference>
<evidence type="ECO:0000313" key="3">
    <source>
        <dbReference type="EMBL" id="TDL21511.1"/>
    </source>
</evidence>
<dbReference type="EMBL" id="ML170180">
    <property type="protein sequence ID" value="TDL21511.1"/>
    <property type="molecule type" value="Genomic_DNA"/>
</dbReference>
<reference evidence="3 4" key="1">
    <citation type="submission" date="2018-06" db="EMBL/GenBank/DDBJ databases">
        <title>A transcriptomic atlas of mushroom development highlights an independent origin of complex multicellularity.</title>
        <authorList>
            <consortium name="DOE Joint Genome Institute"/>
            <person name="Krizsan K."/>
            <person name="Almasi E."/>
            <person name="Merenyi Z."/>
            <person name="Sahu N."/>
            <person name="Viragh M."/>
            <person name="Koszo T."/>
            <person name="Mondo S."/>
            <person name="Kiss B."/>
            <person name="Balint B."/>
            <person name="Kues U."/>
            <person name="Barry K."/>
            <person name="Hegedus J.C."/>
            <person name="Henrissat B."/>
            <person name="Johnson J."/>
            <person name="Lipzen A."/>
            <person name="Ohm R."/>
            <person name="Nagy I."/>
            <person name="Pangilinan J."/>
            <person name="Yan J."/>
            <person name="Xiong Y."/>
            <person name="Grigoriev I.V."/>
            <person name="Hibbett D.S."/>
            <person name="Nagy L.G."/>
        </authorList>
    </citation>
    <scope>NUCLEOTIDE SEQUENCE [LARGE SCALE GENOMIC DNA]</scope>
    <source>
        <strain evidence="3 4">SZMC22713</strain>
    </source>
</reference>
<feature type="transmembrane region" description="Helical" evidence="2">
    <location>
        <begin position="15"/>
        <end position="41"/>
    </location>
</feature>
<dbReference type="AlphaFoldDB" id="A0A4Y7Q2H0"/>
<accession>A0A4Y7Q2H0</accession>
<keyword evidence="4" id="KW-1185">Reference proteome</keyword>
<proteinExistence type="predicted"/>
<feature type="compositionally biased region" description="Polar residues" evidence="1">
    <location>
        <begin position="77"/>
        <end position="95"/>
    </location>
</feature>
<evidence type="ECO:0000256" key="1">
    <source>
        <dbReference type="SAM" id="MobiDB-lite"/>
    </source>
</evidence>
<evidence type="ECO:0000313" key="4">
    <source>
        <dbReference type="Proteomes" id="UP000294933"/>
    </source>
</evidence>
<dbReference type="Proteomes" id="UP000294933">
    <property type="component" value="Unassembled WGS sequence"/>
</dbReference>
<protein>
    <submittedName>
        <fullName evidence="3">Uncharacterized protein</fullName>
    </submittedName>
</protein>
<organism evidence="3 4">
    <name type="scientific">Rickenella mellea</name>
    <dbReference type="NCBI Taxonomy" id="50990"/>
    <lineage>
        <taxon>Eukaryota</taxon>
        <taxon>Fungi</taxon>
        <taxon>Dikarya</taxon>
        <taxon>Basidiomycota</taxon>
        <taxon>Agaricomycotina</taxon>
        <taxon>Agaricomycetes</taxon>
        <taxon>Hymenochaetales</taxon>
        <taxon>Rickenellaceae</taxon>
        <taxon>Rickenella</taxon>
    </lineage>
</organism>